<reference evidence="2" key="1">
    <citation type="submission" date="2018-02" db="EMBL/GenBank/DDBJ databases">
        <title>Rhizophora mucronata_Transcriptome.</title>
        <authorList>
            <person name="Meera S.P."/>
            <person name="Sreeshan A."/>
            <person name="Augustine A."/>
        </authorList>
    </citation>
    <scope>NUCLEOTIDE SEQUENCE</scope>
    <source>
        <tissue evidence="2">Leaf</tissue>
    </source>
</reference>
<organism evidence="2">
    <name type="scientific">Rhizophora mucronata</name>
    <name type="common">Asiatic mangrove</name>
    <dbReference type="NCBI Taxonomy" id="61149"/>
    <lineage>
        <taxon>Eukaryota</taxon>
        <taxon>Viridiplantae</taxon>
        <taxon>Streptophyta</taxon>
        <taxon>Embryophyta</taxon>
        <taxon>Tracheophyta</taxon>
        <taxon>Spermatophyta</taxon>
        <taxon>Magnoliopsida</taxon>
        <taxon>eudicotyledons</taxon>
        <taxon>Gunneridae</taxon>
        <taxon>Pentapetalae</taxon>
        <taxon>rosids</taxon>
        <taxon>fabids</taxon>
        <taxon>Malpighiales</taxon>
        <taxon>Rhizophoraceae</taxon>
        <taxon>Rhizophora</taxon>
    </lineage>
</organism>
<proteinExistence type="predicted"/>
<evidence type="ECO:0000313" key="2">
    <source>
        <dbReference type="EMBL" id="MBX44653.1"/>
    </source>
</evidence>
<sequence length="24" mass="2678">MTTSTLVYKPRVSTAESSKHKVIN</sequence>
<accession>A0A2P2NQ95</accession>
<feature type="region of interest" description="Disordered" evidence="1">
    <location>
        <begin position="1"/>
        <end position="24"/>
    </location>
</feature>
<protein>
    <submittedName>
        <fullName evidence="2">Uncharacterized protein</fullName>
    </submittedName>
</protein>
<dbReference type="EMBL" id="GGEC01064169">
    <property type="protein sequence ID" value="MBX44653.1"/>
    <property type="molecule type" value="Transcribed_RNA"/>
</dbReference>
<dbReference type="AlphaFoldDB" id="A0A2P2NQ95"/>
<name>A0A2P2NQ95_RHIMU</name>
<evidence type="ECO:0000256" key="1">
    <source>
        <dbReference type="SAM" id="MobiDB-lite"/>
    </source>
</evidence>